<proteinExistence type="predicted"/>
<gene>
    <name evidence="1" type="ORF">MUN68_015605</name>
</gene>
<dbReference type="Gene3D" id="3.40.50.1110">
    <property type="entry name" value="SGNH hydrolase"/>
    <property type="match status" value="1"/>
</dbReference>
<dbReference type="Proteomes" id="UP001202717">
    <property type="component" value="Chromosome"/>
</dbReference>
<dbReference type="RefSeq" id="WP_249993203.1">
    <property type="nucleotide sequence ID" value="NZ_CP116221.1"/>
</dbReference>
<dbReference type="SUPFAM" id="SSF52266">
    <property type="entry name" value="SGNH hydrolase"/>
    <property type="match status" value="2"/>
</dbReference>
<name>A0ABY7RWF9_9FLAO</name>
<protein>
    <submittedName>
        <fullName evidence="1">G-D-S-L family lipolytic protein</fullName>
    </submittedName>
</protein>
<dbReference type="EMBL" id="CP116221">
    <property type="protein sequence ID" value="WCO01478.1"/>
    <property type="molecule type" value="Genomic_DNA"/>
</dbReference>
<dbReference type="InterPro" id="IPR036514">
    <property type="entry name" value="SGNH_hydro_sf"/>
</dbReference>
<evidence type="ECO:0000313" key="1">
    <source>
        <dbReference type="EMBL" id="WCO01478.1"/>
    </source>
</evidence>
<dbReference type="PROSITE" id="PS51257">
    <property type="entry name" value="PROKAR_LIPOPROTEIN"/>
    <property type="match status" value="1"/>
</dbReference>
<sequence length="542" mass="56763">MKINNIWLLAFLFIGLTACESDDDSLADPIDEEQELINGPAPVYTSGTADFSTFVSLGNSLTAGYSDGALFARGQAESFPNILSKQFALAGGGTFTQPLMSDDIGGFLLGGSPVLDPITGENLFKPRLIFDAANQTPISVNGTSTTDITNVNPGPYNNMGVPGAKSYHLLAPGYGDISNFPAAANPYFIRMASTPGTTVIADAMTLNPTFFSLWIGNNDVLGYATNGGDSSDVITNQGTFDAAMTGLVSTLTSNNSEGIISNIPNVTDAPYFTTVPYAPLDPTNPSFGPQIPTLNSVFGALNPIFQAIDPSRVIVFSETSASPVVIQDETLTNIAPQIAGALGASPTFPAFISQFGLDGSNPAVVQLAAGLLANLYGQSRQATPNDLLVLPSRSIIGNVNQMTADGLIQAGLPAAVAGQFSTEGVTLPLEDKWVLLPSEQTEIANATTAFNQTIANLATQYDLALFDVNTFFNSVATGGYQAGNAFMTADYVSGGTFSLDGVHPSPRGYAVIANQMINIINTKYGSNLPTVNPVDYRGLYLD</sequence>
<evidence type="ECO:0000313" key="2">
    <source>
        <dbReference type="Proteomes" id="UP001202717"/>
    </source>
</evidence>
<organism evidence="1 2">
    <name type="scientific">Psychroserpens ponticola</name>
    <dbReference type="NCBI Taxonomy" id="2932268"/>
    <lineage>
        <taxon>Bacteria</taxon>
        <taxon>Pseudomonadati</taxon>
        <taxon>Bacteroidota</taxon>
        <taxon>Flavobacteriia</taxon>
        <taxon>Flavobacteriales</taxon>
        <taxon>Flavobacteriaceae</taxon>
        <taxon>Psychroserpens</taxon>
    </lineage>
</organism>
<accession>A0ABY7RWF9</accession>
<keyword evidence="2" id="KW-1185">Reference proteome</keyword>
<reference evidence="1 2" key="1">
    <citation type="submission" date="2023-01" db="EMBL/GenBank/DDBJ databases">
        <title>Psychroserpens ponticola sp. nov., isolated from seawater.</title>
        <authorList>
            <person name="Kristyanto S."/>
            <person name="Jung J."/>
            <person name="Kim J.M."/>
            <person name="Jeon C.O."/>
        </authorList>
    </citation>
    <scope>NUCLEOTIDE SEQUENCE [LARGE SCALE GENOMIC DNA]</scope>
    <source>
        <strain evidence="1 2">MSW6</strain>
    </source>
</reference>